<dbReference type="PANTHER" id="PTHR30069:SF49">
    <property type="entry name" value="OUTER MEMBRANE PROTEIN C"/>
    <property type="match status" value="1"/>
</dbReference>
<dbReference type="GO" id="GO:0009279">
    <property type="term" value="C:cell outer membrane"/>
    <property type="evidence" value="ECO:0007669"/>
    <property type="project" value="UniProtKB-SubCell"/>
</dbReference>
<dbReference type="Gene3D" id="2.170.130.10">
    <property type="entry name" value="TonB-dependent receptor, plug domain"/>
    <property type="match status" value="1"/>
</dbReference>
<dbReference type="AlphaFoldDB" id="A0A095SWK1"/>
<keyword evidence="3" id="KW-1134">Transmembrane beta strand</keyword>
<dbReference type="EMBL" id="JRHH01000002">
    <property type="protein sequence ID" value="KGD69041.1"/>
    <property type="molecule type" value="Genomic_DNA"/>
</dbReference>
<dbReference type="STRING" id="1453498.LG45_05270"/>
<evidence type="ECO:0000256" key="4">
    <source>
        <dbReference type="ARBA" id="ARBA00022692"/>
    </source>
</evidence>
<dbReference type="RefSeq" id="WP_035124993.1">
    <property type="nucleotide sequence ID" value="NZ_JRHH01000002.1"/>
</dbReference>
<dbReference type="Proteomes" id="UP000029554">
    <property type="component" value="Unassembled WGS sequence"/>
</dbReference>
<keyword evidence="6" id="KW-0998">Cell outer membrane</keyword>
<dbReference type="InterPro" id="IPR039426">
    <property type="entry name" value="TonB-dep_rcpt-like"/>
</dbReference>
<organism evidence="8 9">
    <name type="scientific">Flavobacterium aquatile LMG 4008 = ATCC 11947</name>
    <dbReference type="NCBI Taxonomy" id="1453498"/>
    <lineage>
        <taxon>Bacteria</taxon>
        <taxon>Pseudomonadati</taxon>
        <taxon>Bacteroidota</taxon>
        <taxon>Flavobacteriia</taxon>
        <taxon>Flavobacteriales</taxon>
        <taxon>Flavobacteriaceae</taxon>
        <taxon>Flavobacterium</taxon>
    </lineage>
</organism>
<evidence type="ECO:0000313" key="9">
    <source>
        <dbReference type="Proteomes" id="UP000029554"/>
    </source>
</evidence>
<sequence>MKKLLLSTFLMLLSTIISAQDTNNSIMKEQSKKDTIKPIQMQEVIVIGKKAQLSDKQSKTLTSIDDYLQKSAKVDMIKRGAYAWEPIINSMPTERTLITIDGMRIFGACTDKMDPITSYVEVSNLSEATICSGQEGACFGSTIGGSIDLKRNKNNFGNKKWNFNINSGFETNNQQNIIGTAINYTDDLFYVDTDFMLRNAENYTAGNNKEVLFSQFKKLNFSFTSGFKLSKNKLIEGSLIYDKATDVGYPALPMDVSIAEAIITSLKYEYIPLNSIVTNWETKLYFNKIMHKMDDTKRPFVPVHMDMPGWSKTYGYYSKIKAKYNKHNLLLNLSSFYNKSLAEMTMYPADPNENLMFMLTWPDVVTFYNGLFIEDYYDLNCHSNIKVSASIGNHYNKIESELGLNSLQILYPEMEAQKTRFLKSFSGNYNSSKNGFEYGFGVAYGERAPSITEAYGFYLFNSFENYDNIGNPNLKNETSIEGNAFVGLKKEKINLKIASSYFHISNYIVGKPDTSLIPMTIGATGVKIYTALDYATIFNISLTSEIKFSRQLKWNSQLVYSRGKDFKNVNLPFISPVSYLTSLAYLKEKFSTEVVLQGNAKHTNFGAIYGEDETPDYAIISANFGYKFNINNNKLITKFGVENIFDSYYSTFSDWNNFPRQGRNYFVNLSINL</sequence>
<evidence type="ECO:0000256" key="5">
    <source>
        <dbReference type="ARBA" id="ARBA00023136"/>
    </source>
</evidence>
<accession>A0A095SWK1</accession>
<evidence type="ECO:0000256" key="3">
    <source>
        <dbReference type="ARBA" id="ARBA00022452"/>
    </source>
</evidence>
<comment type="subcellular location">
    <subcellularLocation>
        <location evidence="1">Cell outer membrane</location>
        <topology evidence="1">Multi-pass membrane protein</topology>
    </subcellularLocation>
</comment>
<evidence type="ECO:0000256" key="2">
    <source>
        <dbReference type="ARBA" id="ARBA00022448"/>
    </source>
</evidence>
<dbReference type="GO" id="GO:0015344">
    <property type="term" value="F:siderophore uptake transmembrane transporter activity"/>
    <property type="evidence" value="ECO:0007669"/>
    <property type="project" value="TreeGrafter"/>
</dbReference>
<keyword evidence="7" id="KW-0732">Signal</keyword>
<dbReference type="InterPro" id="IPR036942">
    <property type="entry name" value="Beta-barrel_TonB_sf"/>
</dbReference>
<name>A0A095SWK1_9FLAO</name>
<keyword evidence="2" id="KW-0813">Transport</keyword>
<keyword evidence="4" id="KW-0812">Transmembrane</keyword>
<dbReference type="Gene3D" id="2.40.170.20">
    <property type="entry name" value="TonB-dependent receptor, beta-barrel domain"/>
    <property type="match status" value="1"/>
</dbReference>
<evidence type="ECO:0000256" key="7">
    <source>
        <dbReference type="SAM" id="SignalP"/>
    </source>
</evidence>
<dbReference type="InterPro" id="IPR037066">
    <property type="entry name" value="Plug_dom_sf"/>
</dbReference>
<feature type="signal peptide" evidence="7">
    <location>
        <begin position="1"/>
        <end position="19"/>
    </location>
</feature>
<proteinExistence type="predicted"/>
<dbReference type="OrthoDB" id="9759247at2"/>
<feature type="chain" id="PRO_5001918070" evidence="7">
    <location>
        <begin position="20"/>
        <end position="673"/>
    </location>
</feature>
<dbReference type="PANTHER" id="PTHR30069">
    <property type="entry name" value="TONB-DEPENDENT OUTER MEMBRANE RECEPTOR"/>
    <property type="match status" value="1"/>
</dbReference>
<evidence type="ECO:0000256" key="1">
    <source>
        <dbReference type="ARBA" id="ARBA00004571"/>
    </source>
</evidence>
<dbReference type="GO" id="GO:0044718">
    <property type="term" value="P:siderophore transmembrane transport"/>
    <property type="evidence" value="ECO:0007669"/>
    <property type="project" value="TreeGrafter"/>
</dbReference>
<dbReference type="SUPFAM" id="SSF56935">
    <property type="entry name" value="Porins"/>
    <property type="match status" value="1"/>
</dbReference>
<evidence type="ECO:0000256" key="6">
    <source>
        <dbReference type="ARBA" id="ARBA00023237"/>
    </source>
</evidence>
<comment type="caution">
    <text evidence="8">The sequence shown here is derived from an EMBL/GenBank/DDBJ whole genome shotgun (WGS) entry which is preliminary data.</text>
</comment>
<keyword evidence="9" id="KW-1185">Reference proteome</keyword>
<dbReference type="eggNOG" id="COG4771">
    <property type="taxonomic scope" value="Bacteria"/>
</dbReference>
<keyword evidence="5" id="KW-0472">Membrane</keyword>
<protein>
    <submittedName>
        <fullName evidence="8">TonB-dependent receptor</fullName>
    </submittedName>
</protein>
<gene>
    <name evidence="8" type="ORF">LG45_05270</name>
</gene>
<evidence type="ECO:0000313" key="8">
    <source>
        <dbReference type="EMBL" id="KGD69041.1"/>
    </source>
</evidence>
<reference evidence="8 9" key="1">
    <citation type="submission" date="2014-09" db="EMBL/GenBank/DDBJ databases">
        <title>Whole Genome Shotgun of Flavobacterium aquatile LMG 4008.</title>
        <authorList>
            <person name="Gale A.N."/>
            <person name="Pipes S.E."/>
            <person name="Newman J.D."/>
        </authorList>
    </citation>
    <scope>NUCLEOTIDE SEQUENCE [LARGE SCALE GENOMIC DNA]</scope>
    <source>
        <strain evidence="8 9">LMG 4008</strain>
    </source>
</reference>
<keyword evidence="8" id="KW-0675">Receptor</keyword>